<evidence type="ECO:0000313" key="2">
    <source>
        <dbReference type="Proteomes" id="UP000789572"/>
    </source>
</evidence>
<organism evidence="1 2">
    <name type="scientific">Paraglomus occultum</name>
    <dbReference type="NCBI Taxonomy" id="144539"/>
    <lineage>
        <taxon>Eukaryota</taxon>
        <taxon>Fungi</taxon>
        <taxon>Fungi incertae sedis</taxon>
        <taxon>Mucoromycota</taxon>
        <taxon>Glomeromycotina</taxon>
        <taxon>Glomeromycetes</taxon>
        <taxon>Paraglomerales</taxon>
        <taxon>Paraglomeraceae</taxon>
        <taxon>Paraglomus</taxon>
    </lineage>
</organism>
<sequence>VAHVLMQKCLPYYFKSERVLGLSTRTDLQYPIEGSQWEWILFLNYCVDM</sequence>
<dbReference type="Proteomes" id="UP000789572">
    <property type="component" value="Unassembled WGS sequence"/>
</dbReference>
<gene>
    <name evidence="1" type="ORF">POCULU_LOCUS10943</name>
</gene>
<comment type="caution">
    <text evidence="1">The sequence shown here is derived from an EMBL/GenBank/DDBJ whole genome shotgun (WGS) entry which is preliminary data.</text>
</comment>
<evidence type="ECO:0000313" key="1">
    <source>
        <dbReference type="EMBL" id="CAG8670487.1"/>
    </source>
</evidence>
<accession>A0A9N9EG32</accession>
<proteinExistence type="predicted"/>
<dbReference type="EMBL" id="CAJVPJ010006683">
    <property type="protein sequence ID" value="CAG8670487.1"/>
    <property type="molecule type" value="Genomic_DNA"/>
</dbReference>
<feature type="non-terminal residue" evidence="1">
    <location>
        <position position="49"/>
    </location>
</feature>
<protein>
    <submittedName>
        <fullName evidence="1">855_t:CDS:1</fullName>
    </submittedName>
</protein>
<name>A0A9N9EG32_9GLOM</name>
<feature type="non-terminal residue" evidence="1">
    <location>
        <position position="1"/>
    </location>
</feature>
<dbReference type="AlphaFoldDB" id="A0A9N9EG32"/>
<reference evidence="1" key="1">
    <citation type="submission" date="2021-06" db="EMBL/GenBank/DDBJ databases">
        <authorList>
            <person name="Kallberg Y."/>
            <person name="Tangrot J."/>
            <person name="Rosling A."/>
        </authorList>
    </citation>
    <scope>NUCLEOTIDE SEQUENCE</scope>
    <source>
        <strain evidence="1">IA702</strain>
    </source>
</reference>
<keyword evidence="2" id="KW-1185">Reference proteome</keyword>